<dbReference type="AlphaFoldDB" id="A0A7W8GEJ1"/>
<dbReference type="Proteomes" id="UP000525389">
    <property type="component" value="Unassembled WGS sequence"/>
</dbReference>
<comment type="caution">
    <text evidence="2">The sequence shown here is derived from an EMBL/GenBank/DDBJ whole genome shotgun (WGS) entry which is preliminary data.</text>
</comment>
<accession>A0A7W8GEJ1</accession>
<evidence type="ECO:0000313" key="3">
    <source>
        <dbReference type="Proteomes" id="UP000525389"/>
    </source>
</evidence>
<evidence type="ECO:0000313" key="2">
    <source>
        <dbReference type="EMBL" id="MBB5234197.1"/>
    </source>
</evidence>
<keyword evidence="1" id="KW-1133">Transmembrane helix</keyword>
<name>A0A7W8GEJ1_9DEIO</name>
<keyword evidence="1" id="KW-0812">Transmembrane</keyword>
<proteinExistence type="predicted"/>
<keyword evidence="1" id="KW-0472">Membrane</keyword>
<gene>
    <name evidence="2" type="ORF">HNQ09_001635</name>
</gene>
<reference evidence="2 3" key="1">
    <citation type="submission" date="2020-08" db="EMBL/GenBank/DDBJ databases">
        <title>Genomic Encyclopedia of Type Strains, Phase IV (KMG-IV): sequencing the most valuable type-strain genomes for metagenomic binning, comparative biology and taxonomic classification.</title>
        <authorList>
            <person name="Goeker M."/>
        </authorList>
    </citation>
    <scope>NUCLEOTIDE SEQUENCE [LARGE SCALE GENOMIC DNA]</scope>
    <source>
        <strain evidence="2 3">DSM 101791</strain>
    </source>
</reference>
<sequence>MNQGLTISQRSVAFWTRVGVSPLPLLTWGVILLAALVFSMAFAQQTGNNPFDTTFAQQGKTGCGWIASFVSSILVRIVFFGMAIIGFVMGLARMRGGWGWCALGIVGGILSLQAIPLGKNLGIVPPQCGL</sequence>
<organism evidence="2 3">
    <name type="scientific">Deinococcus budaensis</name>
    <dbReference type="NCBI Taxonomy" id="1665626"/>
    <lineage>
        <taxon>Bacteria</taxon>
        <taxon>Thermotogati</taxon>
        <taxon>Deinococcota</taxon>
        <taxon>Deinococci</taxon>
        <taxon>Deinococcales</taxon>
        <taxon>Deinococcaceae</taxon>
        <taxon>Deinococcus</taxon>
    </lineage>
</organism>
<keyword evidence="3" id="KW-1185">Reference proteome</keyword>
<feature type="transmembrane region" description="Helical" evidence="1">
    <location>
        <begin position="97"/>
        <end position="115"/>
    </location>
</feature>
<protein>
    <submittedName>
        <fullName evidence="2">Uncharacterized protein</fullName>
    </submittedName>
</protein>
<dbReference type="RefSeq" id="WP_184027735.1">
    <property type="nucleotide sequence ID" value="NZ_JACHFN010000005.1"/>
</dbReference>
<feature type="transmembrane region" description="Helical" evidence="1">
    <location>
        <begin position="25"/>
        <end position="43"/>
    </location>
</feature>
<dbReference type="EMBL" id="JACHFN010000005">
    <property type="protein sequence ID" value="MBB5234197.1"/>
    <property type="molecule type" value="Genomic_DNA"/>
</dbReference>
<feature type="transmembrane region" description="Helical" evidence="1">
    <location>
        <begin position="64"/>
        <end position="91"/>
    </location>
</feature>
<evidence type="ECO:0000256" key="1">
    <source>
        <dbReference type="SAM" id="Phobius"/>
    </source>
</evidence>